<evidence type="ECO:0000313" key="1">
    <source>
        <dbReference type="EMBL" id="JAH12424.1"/>
    </source>
</evidence>
<accession>A0A0E9Q6R0</accession>
<dbReference type="EMBL" id="GBXM01096153">
    <property type="protein sequence ID" value="JAH12424.1"/>
    <property type="molecule type" value="Transcribed_RNA"/>
</dbReference>
<sequence>MTTQFGLVLSMSLNSGNKSSCTSR</sequence>
<reference evidence="1" key="1">
    <citation type="submission" date="2014-11" db="EMBL/GenBank/DDBJ databases">
        <authorList>
            <person name="Amaro Gonzalez C."/>
        </authorList>
    </citation>
    <scope>NUCLEOTIDE SEQUENCE</scope>
</reference>
<dbReference type="AlphaFoldDB" id="A0A0E9Q6R0"/>
<organism evidence="1">
    <name type="scientific">Anguilla anguilla</name>
    <name type="common">European freshwater eel</name>
    <name type="synonym">Muraena anguilla</name>
    <dbReference type="NCBI Taxonomy" id="7936"/>
    <lineage>
        <taxon>Eukaryota</taxon>
        <taxon>Metazoa</taxon>
        <taxon>Chordata</taxon>
        <taxon>Craniata</taxon>
        <taxon>Vertebrata</taxon>
        <taxon>Euteleostomi</taxon>
        <taxon>Actinopterygii</taxon>
        <taxon>Neopterygii</taxon>
        <taxon>Teleostei</taxon>
        <taxon>Anguilliformes</taxon>
        <taxon>Anguillidae</taxon>
        <taxon>Anguilla</taxon>
    </lineage>
</organism>
<name>A0A0E9Q6R0_ANGAN</name>
<proteinExistence type="predicted"/>
<protein>
    <submittedName>
        <fullName evidence="1">Uncharacterized protein</fullName>
    </submittedName>
</protein>
<reference evidence="1" key="2">
    <citation type="journal article" date="2015" name="Fish Shellfish Immunol.">
        <title>Early steps in the European eel (Anguilla anguilla)-Vibrio vulnificus interaction in the gills: Role of the RtxA13 toxin.</title>
        <authorList>
            <person name="Callol A."/>
            <person name="Pajuelo D."/>
            <person name="Ebbesson L."/>
            <person name="Teles M."/>
            <person name="MacKenzie S."/>
            <person name="Amaro C."/>
        </authorList>
    </citation>
    <scope>NUCLEOTIDE SEQUENCE</scope>
</reference>